<evidence type="ECO:0000313" key="2">
    <source>
        <dbReference type="EMBL" id="CAJ2500568.1"/>
    </source>
</evidence>
<keyword evidence="3" id="KW-1185">Reference proteome</keyword>
<reference evidence="2" key="1">
    <citation type="submission" date="2023-10" db="EMBL/GenBank/DDBJ databases">
        <authorList>
            <person name="Hackl T."/>
        </authorList>
    </citation>
    <scope>NUCLEOTIDE SEQUENCE</scope>
</reference>
<accession>A0AAI8YDH1</accession>
<keyword evidence="1" id="KW-0812">Transmembrane</keyword>
<name>A0AAI8YDH1_9PEZI</name>
<gene>
    <name evidence="2" type="ORF">KHLLAP_LOCUS1036</name>
</gene>
<dbReference type="EMBL" id="CAUWAG010000003">
    <property type="protein sequence ID" value="CAJ2500568.1"/>
    <property type="molecule type" value="Genomic_DNA"/>
</dbReference>
<organism evidence="2 3">
    <name type="scientific">Anthostomella pinea</name>
    <dbReference type="NCBI Taxonomy" id="933095"/>
    <lineage>
        <taxon>Eukaryota</taxon>
        <taxon>Fungi</taxon>
        <taxon>Dikarya</taxon>
        <taxon>Ascomycota</taxon>
        <taxon>Pezizomycotina</taxon>
        <taxon>Sordariomycetes</taxon>
        <taxon>Xylariomycetidae</taxon>
        <taxon>Xylariales</taxon>
        <taxon>Xylariaceae</taxon>
        <taxon>Anthostomella</taxon>
    </lineage>
</organism>
<dbReference type="AlphaFoldDB" id="A0AAI8YDH1"/>
<proteinExistence type="predicted"/>
<protein>
    <submittedName>
        <fullName evidence="2">Uu.00g034210.m01.CDS01</fullName>
    </submittedName>
</protein>
<keyword evidence="1" id="KW-0472">Membrane</keyword>
<keyword evidence="1" id="KW-1133">Transmembrane helix</keyword>
<comment type="caution">
    <text evidence="2">The sequence shown here is derived from an EMBL/GenBank/DDBJ whole genome shotgun (WGS) entry which is preliminary data.</text>
</comment>
<sequence length="66" mass="7524">MDTWKIIIITLAAIITILALGALLWLCITLLVFYLVMLNIDVVFTGGPWRLTAPSTRPRRRRVKSQ</sequence>
<evidence type="ECO:0000256" key="1">
    <source>
        <dbReference type="SAM" id="Phobius"/>
    </source>
</evidence>
<dbReference type="Proteomes" id="UP001295740">
    <property type="component" value="Unassembled WGS sequence"/>
</dbReference>
<evidence type="ECO:0000313" key="3">
    <source>
        <dbReference type="Proteomes" id="UP001295740"/>
    </source>
</evidence>
<feature type="transmembrane region" description="Helical" evidence="1">
    <location>
        <begin position="6"/>
        <end position="36"/>
    </location>
</feature>